<proteinExistence type="predicted"/>
<dbReference type="EMBL" id="LT828648">
    <property type="protein sequence ID" value="SLM46561.1"/>
    <property type="molecule type" value="Genomic_DNA"/>
</dbReference>
<dbReference type="PANTHER" id="PTHR22916:SF3">
    <property type="entry name" value="UDP-GLCNAC:BETAGAL BETA-1,3-N-ACETYLGLUCOSAMINYLTRANSFERASE-LIKE PROTEIN 1"/>
    <property type="match status" value="1"/>
</dbReference>
<dbReference type="InterPro" id="IPR029044">
    <property type="entry name" value="Nucleotide-diphossugar_trans"/>
</dbReference>
<dbReference type="CDD" id="cd00761">
    <property type="entry name" value="Glyco_tranf_GTA_type"/>
    <property type="match status" value="1"/>
</dbReference>
<dbReference type="InterPro" id="IPR001173">
    <property type="entry name" value="Glyco_trans_2-like"/>
</dbReference>
<dbReference type="KEGG" id="nja:NSJP_0389"/>
<dbReference type="Proteomes" id="UP000192042">
    <property type="component" value="Chromosome I"/>
</dbReference>
<dbReference type="Pfam" id="PF00535">
    <property type="entry name" value="Glycos_transf_2"/>
    <property type="match status" value="1"/>
</dbReference>
<accession>A0A1W1I0P5</accession>
<name>A0A1W1I0P5_9BACT</name>
<dbReference type="PANTHER" id="PTHR22916">
    <property type="entry name" value="GLYCOSYLTRANSFERASE"/>
    <property type="match status" value="1"/>
</dbReference>
<protein>
    <recommendedName>
        <fullName evidence="1">Glycosyltransferase 2-like domain-containing protein</fullName>
    </recommendedName>
</protein>
<sequence>MQQDVGRSEMDPFVSVIISAYNLGWCIEDTIRSVLAQTYQDFEVIVVDDASTDDTETRVAGFGDRIRYVRHASNQGTVRNAEGAPTRNTGVRHSRGELLAFLDGDDLWEPEKLAVQIEAARRYPDAGMIAVDGIQFNSSNGMIITPTLFNGIVKEYETLPYGAMLSASLYLPMLHHCLIETPSQVIIPKQVLDRVGLFHEGGGSSDYDMFIRVAARFPIILIKQSLVRYRYQPSSWSGQIDRRRFKHFEPNIAIWSRHLGIADEETQPVIRRRIAQELYEVTTSAFEDGRNGHRAWALSFLFGQFRRRPSWRTAYLFFRLWCPQRLEAALKPVIRRFV</sequence>
<dbReference type="SUPFAM" id="SSF53448">
    <property type="entry name" value="Nucleotide-diphospho-sugar transferases"/>
    <property type="match status" value="1"/>
</dbReference>
<organism evidence="2 3">
    <name type="scientific">Nitrospira japonica</name>
    <dbReference type="NCBI Taxonomy" id="1325564"/>
    <lineage>
        <taxon>Bacteria</taxon>
        <taxon>Pseudomonadati</taxon>
        <taxon>Nitrospirota</taxon>
        <taxon>Nitrospiria</taxon>
        <taxon>Nitrospirales</taxon>
        <taxon>Nitrospiraceae</taxon>
        <taxon>Nitrospira</taxon>
    </lineage>
</organism>
<dbReference type="OrthoDB" id="9802649at2"/>
<dbReference type="Gene3D" id="3.90.550.10">
    <property type="entry name" value="Spore Coat Polysaccharide Biosynthesis Protein SpsA, Chain A"/>
    <property type="match status" value="1"/>
</dbReference>
<evidence type="ECO:0000259" key="1">
    <source>
        <dbReference type="Pfam" id="PF00535"/>
    </source>
</evidence>
<evidence type="ECO:0000313" key="3">
    <source>
        <dbReference type="Proteomes" id="UP000192042"/>
    </source>
</evidence>
<feature type="domain" description="Glycosyltransferase 2-like" evidence="1">
    <location>
        <begin position="15"/>
        <end position="129"/>
    </location>
</feature>
<keyword evidence="3" id="KW-1185">Reference proteome</keyword>
<dbReference type="AlphaFoldDB" id="A0A1W1I0P5"/>
<reference evidence="2 3" key="1">
    <citation type="submission" date="2017-03" db="EMBL/GenBank/DDBJ databases">
        <authorList>
            <person name="Afonso C.L."/>
            <person name="Miller P.J."/>
            <person name="Scott M.A."/>
            <person name="Spackman E."/>
            <person name="Goraichik I."/>
            <person name="Dimitrov K.M."/>
            <person name="Suarez D.L."/>
            <person name="Swayne D.E."/>
        </authorList>
    </citation>
    <scope>NUCLEOTIDE SEQUENCE [LARGE SCALE GENOMIC DNA]</scope>
    <source>
        <strain evidence="2">Genome sequencing of Nitrospira japonica strain NJ11</strain>
    </source>
</reference>
<evidence type="ECO:0000313" key="2">
    <source>
        <dbReference type="EMBL" id="SLM46561.1"/>
    </source>
</evidence>
<gene>
    <name evidence="2" type="ORF">NSJP_0389</name>
</gene>
<dbReference type="GO" id="GO:0016758">
    <property type="term" value="F:hexosyltransferase activity"/>
    <property type="evidence" value="ECO:0007669"/>
    <property type="project" value="UniProtKB-ARBA"/>
</dbReference>